<protein>
    <submittedName>
        <fullName evidence="1">Uncharacterized protein</fullName>
    </submittedName>
</protein>
<reference evidence="1 2" key="1">
    <citation type="submission" date="2023-10" db="EMBL/GenBank/DDBJ databases">
        <title>Draft genome sequence of Xylaria bambusicola isolate GMP-LS, the root and basal stem rot pathogen of sugarcane in Indonesia.</title>
        <authorList>
            <person name="Selvaraj P."/>
            <person name="Muralishankar V."/>
            <person name="Muruganantham S."/>
            <person name="Sp S."/>
            <person name="Haryani S."/>
            <person name="Lau K.J.X."/>
            <person name="Naqvi N.I."/>
        </authorList>
    </citation>
    <scope>NUCLEOTIDE SEQUENCE [LARGE SCALE GENOMIC DNA]</scope>
    <source>
        <strain evidence="1">GMP-LS</strain>
    </source>
</reference>
<accession>A0AAN7UFW2</accession>
<comment type="caution">
    <text evidence="1">The sequence shown here is derived from an EMBL/GenBank/DDBJ whole genome shotgun (WGS) entry which is preliminary data.</text>
</comment>
<keyword evidence="2" id="KW-1185">Reference proteome</keyword>
<organism evidence="1 2">
    <name type="scientific">Xylaria bambusicola</name>
    <dbReference type="NCBI Taxonomy" id="326684"/>
    <lineage>
        <taxon>Eukaryota</taxon>
        <taxon>Fungi</taxon>
        <taxon>Dikarya</taxon>
        <taxon>Ascomycota</taxon>
        <taxon>Pezizomycotina</taxon>
        <taxon>Sordariomycetes</taxon>
        <taxon>Xylariomycetidae</taxon>
        <taxon>Xylariales</taxon>
        <taxon>Xylariaceae</taxon>
        <taxon>Xylaria</taxon>
    </lineage>
</organism>
<sequence length="67" mass="7022">MSKIISKKLLGSVLTSTGKSVSISAATRTTNGVRTDAAAESMKEALEAAIEKNERVIPQGTAEICTR</sequence>
<dbReference type="EMBL" id="JAWHQM010000002">
    <property type="protein sequence ID" value="KAK5624826.1"/>
    <property type="molecule type" value="Genomic_DNA"/>
</dbReference>
<proteinExistence type="predicted"/>
<evidence type="ECO:0000313" key="1">
    <source>
        <dbReference type="EMBL" id="KAK5624826.1"/>
    </source>
</evidence>
<gene>
    <name evidence="1" type="ORF">RRF57_000542</name>
</gene>
<name>A0AAN7UFW2_9PEZI</name>
<dbReference type="AlphaFoldDB" id="A0AAN7UFW2"/>
<evidence type="ECO:0000313" key="2">
    <source>
        <dbReference type="Proteomes" id="UP001305414"/>
    </source>
</evidence>
<dbReference type="Proteomes" id="UP001305414">
    <property type="component" value="Unassembled WGS sequence"/>
</dbReference>